<dbReference type="Pfam" id="PF05751">
    <property type="entry name" value="FixH"/>
    <property type="match status" value="1"/>
</dbReference>
<dbReference type="RefSeq" id="WP_091170085.1">
    <property type="nucleotide sequence ID" value="NZ_FNCG01000009.1"/>
</dbReference>
<evidence type="ECO:0008006" key="4">
    <source>
        <dbReference type="Google" id="ProtNLM"/>
    </source>
</evidence>
<dbReference type="EMBL" id="FNCG01000009">
    <property type="protein sequence ID" value="SDH39610.1"/>
    <property type="molecule type" value="Genomic_DNA"/>
</dbReference>
<accession>A0A1G8C3R2</accession>
<keyword evidence="3" id="KW-1185">Reference proteome</keyword>
<keyword evidence="1" id="KW-0812">Transmembrane</keyword>
<evidence type="ECO:0000313" key="3">
    <source>
        <dbReference type="Proteomes" id="UP000199705"/>
    </source>
</evidence>
<organism evidence="2 3">
    <name type="scientific">Mucilaginibacter gossypii</name>
    <dbReference type="NCBI Taxonomy" id="551996"/>
    <lineage>
        <taxon>Bacteria</taxon>
        <taxon>Pseudomonadati</taxon>
        <taxon>Bacteroidota</taxon>
        <taxon>Sphingobacteriia</taxon>
        <taxon>Sphingobacteriales</taxon>
        <taxon>Sphingobacteriaceae</taxon>
        <taxon>Mucilaginibacter</taxon>
    </lineage>
</organism>
<dbReference type="STRING" id="551996.SAMN05192573_109121"/>
<sequence length="143" mass="16218">MIKHINWGKGIVIGMLAFMSYIVAMGVAMFRQPDDVDPHYYEKGLAFNADYDKEKQVLSDKAQPSISINNNILLVKFTGLVKGTADLKRPDDGKMDKHINLESNLAGNVNIPLTDVKPGRWQLVFNWESNGKKYLYTKEIFIP</sequence>
<name>A0A1G8C3R2_9SPHI</name>
<dbReference type="InterPro" id="IPR008620">
    <property type="entry name" value="FixH"/>
</dbReference>
<evidence type="ECO:0000313" key="2">
    <source>
        <dbReference type="EMBL" id="SDH39610.1"/>
    </source>
</evidence>
<feature type="transmembrane region" description="Helical" evidence="1">
    <location>
        <begin position="12"/>
        <end position="30"/>
    </location>
</feature>
<keyword evidence="1" id="KW-0472">Membrane</keyword>
<proteinExistence type="predicted"/>
<keyword evidence="1" id="KW-1133">Transmembrane helix</keyword>
<dbReference type="AlphaFoldDB" id="A0A1G8C3R2"/>
<gene>
    <name evidence="2" type="ORF">SAMN05192573_109121</name>
</gene>
<protein>
    <recommendedName>
        <fullName evidence="4">Nitrogen fixation protein FixH</fullName>
    </recommendedName>
</protein>
<reference evidence="3" key="1">
    <citation type="submission" date="2016-10" db="EMBL/GenBank/DDBJ databases">
        <authorList>
            <person name="Varghese N."/>
            <person name="Submissions S."/>
        </authorList>
    </citation>
    <scope>NUCLEOTIDE SEQUENCE [LARGE SCALE GENOMIC DNA]</scope>
    <source>
        <strain evidence="3">Gh-67</strain>
    </source>
</reference>
<evidence type="ECO:0000256" key="1">
    <source>
        <dbReference type="SAM" id="Phobius"/>
    </source>
</evidence>
<dbReference type="Proteomes" id="UP000199705">
    <property type="component" value="Unassembled WGS sequence"/>
</dbReference>